<reference evidence="3" key="1">
    <citation type="submission" date="2018-06" db="EMBL/GenBank/DDBJ databases">
        <authorList>
            <person name="Zhirakovskaya E."/>
        </authorList>
    </citation>
    <scope>NUCLEOTIDE SEQUENCE</scope>
</reference>
<dbReference type="PANTHER" id="PTHR43525">
    <property type="entry name" value="PROTEIN MALY"/>
    <property type="match status" value="1"/>
</dbReference>
<sequence length="75" mass="8475">MMPAEGTYLVWLDCRALELDPAERKQLIMEKAHLYLDEGEIFGPEGEGFERINLACPRSVLAEAVERLKTAVINL</sequence>
<evidence type="ECO:0000256" key="1">
    <source>
        <dbReference type="ARBA" id="ARBA00001933"/>
    </source>
</evidence>
<evidence type="ECO:0000256" key="2">
    <source>
        <dbReference type="ARBA" id="ARBA00022898"/>
    </source>
</evidence>
<evidence type="ECO:0000313" key="3">
    <source>
        <dbReference type="EMBL" id="VAW41536.1"/>
    </source>
</evidence>
<proteinExistence type="predicted"/>
<dbReference type="InterPro" id="IPR015422">
    <property type="entry name" value="PyrdxlP-dep_Trfase_small"/>
</dbReference>
<protein>
    <submittedName>
        <fullName evidence="3">Cystathionine beta-lyase</fullName>
        <ecNumber evidence="3">4.4.1.8</ecNumber>
    </submittedName>
</protein>
<dbReference type="GO" id="GO:0016829">
    <property type="term" value="F:lyase activity"/>
    <property type="evidence" value="ECO:0007669"/>
    <property type="project" value="UniProtKB-KW"/>
</dbReference>
<organism evidence="3">
    <name type="scientific">hydrothermal vent metagenome</name>
    <dbReference type="NCBI Taxonomy" id="652676"/>
    <lineage>
        <taxon>unclassified sequences</taxon>
        <taxon>metagenomes</taxon>
        <taxon>ecological metagenomes</taxon>
    </lineage>
</organism>
<dbReference type="SUPFAM" id="SSF53383">
    <property type="entry name" value="PLP-dependent transferases"/>
    <property type="match status" value="1"/>
</dbReference>
<dbReference type="InterPro" id="IPR051798">
    <property type="entry name" value="Class-II_PLP-Dep_Aminotrans"/>
</dbReference>
<comment type="cofactor">
    <cofactor evidence="1">
        <name>pyridoxal 5'-phosphate</name>
        <dbReference type="ChEBI" id="CHEBI:597326"/>
    </cofactor>
</comment>
<keyword evidence="3" id="KW-0456">Lyase</keyword>
<dbReference type="PANTHER" id="PTHR43525:SF1">
    <property type="entry name" value="PROTEIN MALY"/>
    <property type="match status" value="1"/>
</dbReference>
<gene>
    <name evidence="3" type="ORF">MNBD_CHLOROFLEXI01-4690</name>
</gene>
<dbReference type="EC" id="4.4.1.8" evidence="3"/>
<dbReference type="Gene3D" id="3.90.1150.10">
    <property type="entry name" value="Aspartate Aminotransferase, domain 1"/>
    <property type="match status" value="1"/>
</dbReference>
<keyword evidence="2" id="KW-0663">Pyridoxal phosphate</keyword>
<dbReference type="AlphaFoldDB" id="A0A3B0WAC4"/>
<name>A0A3B0WAC4_9ZZZZ</name>
<accession>A0A3B0WAC4</accession>
<dbReference type="InterPro" id="IPR015424">
    <property type="entry name" value="PyrdxlP-dep_Trfase"/>
</dbReference>
<dbReference type="EMBL" id="UOEU01000847">
    <property type="protein sequence ID" value="VAW41536.1"/>
    <property type="molecule type" value="Genomic_DNA"/>
</dbReference>